<accession>A0A3D8QD09</accession>
<dbReference type="AlphaFoldDB" id="A0A3D8QD09"/>
<evidence type="ECO:0000259" key="1">
    <source>
        <dbReference type="Pfam" id="PF13472"/>
    </source>
</evidence>
<dbReference type="Pfam" id="PF13472">
    <property type="entry name" value="Lipase_GDSL_2"/>
    <property type="match status" value="1"/>
</dbReference>
<protein>
    <recommendedName>
        <fullName evidence="1">SGNH hydrolase-type esterase domain-containing protein</fullName>
    </recommendedName>
</protein>
<name>A0A3D8QD09_9HELO</name>
<evidence type="ECO:0000313" key="3">
    <source>
        <dbReference type="Proteomes" id="UP000256645"/>
    </source>
</evidence>
<comment type="caution">
    <text evidence="2">The sequence shown here is derived from an EMBL/GenBank/DDBJ whole genome shotgun (WGS) entry which is preliminary data.</text>
</comment>
<sequence length="267" mass="29882">MSFKKYPQFLLFGDSITQFSSYLKDGYSFGAQLEEHCQRRLDVINRGLGGYNTANALSIIEQVIPPTSCAQVDYLLVAFGANDSVIPGLTPQHVSLQDFTKNIEKIISHPLVKAHNPKILLVTPPPVDEVVRGRLDKRQGLKEVTRRQAVTREYARAIKKIVIDYQGKGLDIVLVDLWQAVMDKIAGLTPGYVDDEQPGGKNLLGSEEKGENDVFKTFFVDGLHFTGAGYEVFYDTLVKHVGETWKDEPLDNPSYVFPPWQVAPKVE</sequence>
<dbReference type="SUPFAM" id="SSF52266">
    <property type="entry name" value="SGNH hydrolase"/>
    <property type="match status" value="1"/>
</dbReference>
<evidence type="ECO:0000313" key="2">
    <source>
        <dbReference type="EMBL" id="RDW59736.1"/>
    </source>
</evidence>
<proteinExistence type="predicted"/>
<dbReference type="PANTHER" id="PTHR14209:SF19">
    <property type="entry name" value="ISOAMYL ACETATE-HYDROLYZING ESTERASE 1 HOMOLOG"/>
    <property type="match status" value="1"/>
</dbReference>
<dbReference type="PANTHER" id="PTHR14209">
    <property type="entry name" value="ISOAMYL ACETATE-HYDROLYZING ESTERASE 1"/>
    <property type="match status" value="1"/>
</dbReference>
<dbReference type="Proteomes" id="UP000256645">
    <property type="component" value="Unassembled WGS sequence"/>
</dbReference>
<dbReference type="Gene3D" id="3.40.50.1110">
    <property type="entry name" value="SGNH hydrolase"/>
    <property type="match status" value="1"/>
</dbReference>
<gene>
    <name evidence="2" type="ORF">BP6252_12823</name>
</gene>
<dbReference type="CDD" id="cd01838">
    <property type="entry name" value="Isoamyl_acetate_hydrolase_like"/>
    <property type="match status" value="1"/>
</dbReference>
<dbReference type="InterPro" id="IPR036514">
    <property type="entry name" value="SGNH_hydro_sf"/>
</dbReference>
<dbReference type="InterPro" id="IPR045136">
    <property type="entry name" value="Iah1-like"/>
</dbReference>
<dbReference type="OrthoDB" id="671439at2759"/>
<dbReference type="EMBL" id="PDLM01000016">
    <property type="protein sequence ID" value="RDW59736.1"/>
    <property type="molecule type" value="Genomic_DNA"/>
</dbReference>
<dbReference type="InterPro" id="IPR013830">
    <property type="entry name" value="SGNH_hydro"/>
</dbReference>
<feature type="domain" description="SGNH hydrolase-type esterase" evidence="1">
    <location>
        <begin position="11"/>
        <end position="231"/>
    </location>
</feature>
<dbReference type="STRING" id="1849047.A0A3D8QD09"/>
<organism evidence="2 3">
    <name type="scientific">Coleophoma cylindrospora</name>
    <dbReference type="NCBI Taxonomy" id="1849047"/>
    <lineage>
        <taxon>Eukaryota</taxon>
        <taxon>Fungi</taxon>
        <taxon>Dikarya</taxon>
        <taxon>Ascomycota</taxon>
        <taxon>Pezizomycotina</taxon>
        <taxon>Leotiomycetes</taxon>
        <taxon>Helotiales</taxon>
        <taxon>Dermateaceae</taxon>
        <taxon>Coleophoma</taxon>
    </lineage>
</organism>
<reference evidence="2 3" key="1">
    <citation type="journal article" date="2018" name="IMA Fungus">
        <title>IMA Genome-F 9: Draft genome sequence of Annulohypoxylon stygium, Aspergillus mulundensis, Berkeleyomyces basicola (syn. Thielaviopsis basicola), Ceratocystis smalleyi, two Cercospora beticola strains, Coleophoma cylindrospora, Fusarium fracticaudum, Phialophora cf. hyalina, and Morchella septimelata.</title>
        <authorList>
            <person name="Wingfield B.D."/>
            <person name="Bills G.F."/>
            <person name="Dong Y."/>
            <person name="Huang W."/>
            <person name="Nel W.J."/>
            <person name="Swalarsk-Parry B.S."/>
            <person name="Vaghefi N."/>
            <person name="Wilken P.M."/>
            <person name="An Z."/>
            <person name="de Beer Z.W."/>
            <person name="De Vos L."/>
            <person name="Chen L."/>
            <person name="Duong T.A."/>
            <person name="Gao Y."/>
            <person name="Hammerbacher A."/>
            <person name="Kikkert J.R."/>
            <person name="Li Y."/>
            <person name="Li H."/>
            <person name="Li K."/>
            <person name="Li Q."/>
            <person name="Liu X."/>
            <person name="Ma X."/>
            <person name="Naidoo K."/>
            <person name="Pethybridge S.J."/>
            <person name="Sun J."/>
            <person name="Steenkamp E.T."/>
            <person name="van der Nest M.A."/>
            <person name="van Wyk S."/>
            <person name="Wingfield M.J."/>
            <person name="Xiong C."/>
            <person name="Yue Q."/>
            <person name="Zhang X."/>
        </authorList>
    </citation>
    <scope>NUCLEOTIDE SEQUENCE [LARGE SCALE GENOMIC DNA]</scope>
    <source>
        <strain evidence="2 3">BP6252</strain>
    </source>
</reference>
<keyword evidence="3" id="KW-1185">Reference proteome</keyword>